<evidence type="ECO:0000313" key="2">
    <source>
        <dbReference type="EMBL" id="MBB2145900.1"/>
    </source>
</evidence>
<keyword evidence="3" id="KW-1185">Reference proteome</keyword>
<dbReference type="AlphaFoldDB" id="A0A923DZD1"/>
<comment type="caution">
    <text evidence="2">The sequence shown here is derived from an EMBL/GenBank/DDBJ whole genome shotgun (WGS) entry which is preliminary data.</text>
</comment>
<gene>
    <name evidence="2" type="ORF">GM921_10410</name>
</gene>
<dbReference type="GO" id="GO:0009103">
    <property type="term" value="P:lipopolysaccharide biosynthetic process"/>
    <property type="evidence" value="ECO:0007669"/>
    <property type="project" value="TreeGrafter"/>
</dbReference>
<reference evidence="2" key="1">
    <citation type="submission" date="2019-11" db="EMBL/GenBank/DDBJ databases">
        <title>Description of Pedobacter sp. LMG 31464T.</title>
        <authorList>
            <person name="Carlier A."/>
            <person name="Qi S."/>
            <person name="Vandamme P."/>
        </authorList>
    </citation>
    <scope>NUCLEOTIDE SEQUENCE</scope>
    <source>
        <strain evidence="2">LMG 31464</strain>
    </source>
</reference>
<accession>A0A923DZD1</accession>
<sequence>MNVKKKLLIVTPYMPYPLNSGGNISQFEMNDSLRKNYHLIIVFPLRTAEDLINFVVLKSKWEDVTFYPFYAKRFSKIIKALKQVPSVLSRLYNKLESTGKEINETDRFVISSTSLFRSRRIEFDKAFVGHVKKVITEIDKINAIQVEFFDFLPLIKYLPKNIPSIFVHHELRFIREKRELEIIQIDLPLLSRLQRKNEEFEFFWLKQYDQVLTVSIDDCKLLADRIFPARVTASPLSIKYQNATPVTYKFDNKLIFLGGSEHFPNREGVNWFIGTCWEVLKAKHKDLSLLIIGKWGAQDVKQYENFDGVKFMGFVDDLFSVMANSIFIVPIRIGSGIRMKIIEAVNHGLPFVTTTVGVEGLSFKKDEDCLIGDTSLAFASRITEIIENPSLAQELIAHARETLVQGFSYENSIELRKNIYESIF</sequence>
<dbReference type="PANTHER" id="PTHR46401">
    <property type="entry name" value="GLYCOSYLTRANSFERASE WBBK-RELATED"/>
    <property type="match status" value="1"/>
</dbReference>
<keyword evidence="1" id="KW-0808">Transferase</keyword>
<dbReference type="Pfam" id="PF13692">
    <property type="entry name" value="Glyco_trans_1_4"/>
    <property type="match status" value="1"/>
</dbReference>
<dbReference type="Proteomes" id="UP000601055">
    <property type="component" value="Unassembled WGS sequence"/>
</dbReference>
<protein>
    <submittedName>
        <fullName evidence="2">Glycosyltransferase</fullName>
    </submittedName>
</protein>
<evidence type="ECO:0000313" key="3">
    <source>
        <dbReference type="Proteomes" id="UP000601055"/>
    </source>
</evidence>
<evidence type="ECO:0000256" key="1">
    <source>
        <dbReference type="ARBA" id="ARBA00022679"/>
    </source>
</evidence>
<dbReference type="RefSeq" id="WP_182922580.1">
    <property type="nucleotide sequence ID" value="NZ_WNXD01000002.1"/>
</dbReference>
<dbReference type="CDD" id="cd03801">
    <property type="entry name" value="GT4_PimA-like"/>
    <property type="match status" value="1"/>
</dbReference>
<dbReference type="SUPFAM" id="SSF53756">
    <property type="entry name" value="UDP-Glycosyltransferase/glycogen phosphorylase"/>
    <property type="match status" value="1"/>
</dbReference>
<name>A0A923DZD1_9SPHI</name>
<dbReference type="EMBL" id="WNXD01000002">
    <property type="protein sequence ID" value="MBB2145900.1"/>
    <property type="molecule type" value="Genomic_DNA"/>
</dbReference>
<proteinExistence type="predicted"/>
<organism evidence="2 3">
    <name type="scientific">Pedobacter planticolens</name>
    <dbReference type="NCBI Taxonomy" id="2679964"/>
    <lineage>
        <taxon>Bacteria</taxon>
        <taxon>Pseudomonadati</taxon>
        <taxon>Bacteroidota</taxon>
        <taxon>Sphingobacteriia</taxon>
        <taxon>Sphingobacteriales</taxon>
        <taxon>Sphingobacteriaceae</taxon>
        <taxon>Pedobacter</taxon>
    </lineage>
</organism>
<dbReference type="PANTHER" id="PTHR46401:SF2">
    <property type="entry name" value="GLYCOSYLTRANSFERASE WBBK-RELATED"/>
    <property type="match status" value="1"/>
</dbReference>
<dbReference type="Gene3D" id="3.40.50.2000">
    <property type="entry name" value="Glycogen Phosphorylase B"/>
    <property type="match status" value="2"/>
</dbReference>
<dbReference type="GO" id="GO:0016757">
    <property type="term" value="F:glycosyltransferase activity"/>
    <property type="evidence" value="ECO:0007669"/>
    <property type="project" value="TreeGrafter"/>
</dbReference>